<reference evidence="3 4" key="1">
    <citation type="submission" date="2020-07" db="EMBL/GenBank/DDBJ databases">
        <title>Genomic Encyclopedia of Type Strains, Phase IV (KMG-V): Genome sequencing to study the core and pangenomes of soil and plant-associated prokaryotes.</title>
        <authorList>
            <person name="Whitman W."/>
        </authorList>
    </citation>
    <scope>NUCLEOTIDE SEQUENCE [LARGE SCALE GENOMIC DNA]</scope>
    <source>
        <strain evidence="3 4">SAS40</strain>
    </source>
</reference>
<protein>
    <submittedName>
        <fullName evidence="3">Tripartite-type tricarboxylate transporter receptor subunit TctC</fullName>
    </submittedName>
</protein>
<organism evidence="3 4">
    <name type="scientific">Pigmentiphaga litoralis</name>
    <dbReference type="NCBI Taxonomy" id="516702"/>
    <lineage>
        <taxon>Bacteria</taxon>
        <taxon>Pseudomonadati</taxon>
        <taxon>Pseudomonadota</taxon>
        <taxon>Betaproteobacteria</taxon>
        <taxon>Burkholderiales</taxon>
        <taxon>Alcaligenaceae</taxon>
        <taxon>Pigmentiphaga</taxon>
    </lineage>
</organism>
<dbReference type="Gene3D" id="3.40.190.10">
    <property type="entry name" value="Periplasmic binding protein-like II"/>
    <property type="match status" value="1"/>
</dbReference>
<keyword evidence="4" id="KW-1185">Reference proteome</keyword>
<evidence type="ECO:0000313" key="3">
    <source>
        <dbReference type="EMBL" id="NYE85623.1"/>
    </source>
</evidence>
<keyword evidence="2" id="KW-0732">Signal</keyword>
<dbReference type="EMBL" id="JACBYR010000002">
    <property type="protein sequence ID" value="NYE85623.1"/>
    <property type="molecule type" value="Genomic_DNA"/>
</dbReference>
<keyword evidence="3" id="KW-0675">Receptor</keyword>
<feature type="signal peptide" evidence="2">
    <location>
        <begin position="1"/>
        <end position="29"/>
    </location>
</feature>
<gene>
    <name evidence="3" type="ORF">FHW18_004930</name>
</gene>
<evidence type="ECO:0000313" key="4">
    <source>
        <dbReference type="Proteomes" id="UP000542125"/>
    </source>
</evidence>
<sequence>MSARRYTATLATTTAACAVALIAVSSAWAQTSYPTKPIRLVVGFTAGGISDVIARSIAVKLSSELGQQVYVENRPGAGTTIASDLIARAEPDGYTLMLQDVTTHAINATLYPKLSYDTVKSFTPVAMVASTPLMLVVNPSSPVKNVNELISMLKAKPGGYSYGSSGNGTIVHLTSEMFNNAAKVDAVHVPYKGSAPATQAILGGEVAFVFSSMPPAIAAMKGNRLRALAVTTPKRVDTAPDVPTMIEAGVPNFEVVLYNGIMGPANMPADVVQKLNAALAKVVATPEIKTLYESLGADAVTMSPNDFGTLLNREVVKYGPIVKATGARVQ</sequence>
<dbReference type="Pfam" id="PF03401">
    <property type="entry name" value="TctC"/>
    <property type="match status" value="1"/>
</dbReference>
<name>A0A7Y9IYX1_9BURK</name>
<dbReference type="PROSITE" id="PS51257">
    <property type="entry name" value="PROKAR_LIPOPROTEIN"/>
    <property type="match status" value="1"/>
</dbReference>
<dbReference type="Gene3D" id="3.40.190.150">
    <property type="entry name" value="Bordetella uptake gene, domain 1"/>
    <property type="match status" value="1"/>
</dbReference>
<evidence type="ECO:0000256" key="1">
    <source>
        <dbReference type="ARBA" id="ARBA00006987"/>
    </source>
</evidence>
<dbReference type="CDD" id="cd13578">
    <property type="entry name" value="PBP2_Bug27"/>
    <property type="match status" value="1"/>
</dbReference>
<feature type="chain" id="PRO_5031542312" evidence="2">
    <location>
        <begin position="30"/>
        <end position="330"/>
    </location>
</feature>
<dbReference type="InterPro" id="IPR042100">
    <property type="entry name" value="Bug_dom1"/>
</dbReference>
<evidence type="ECO:0000256" key="2">
    <source>
        <dbReference type="SAM" id="SignalP"/>
    </source>
</evidence>
<proteinExistence type="inferred from homology"/>
<comment type="caution">
    <text evidence="3">The sequence shown here is derived from an EMBL/GenBank/DDBJ whole genome shotgun (WGS) entry which is preliminary data.</text>
</comment>
<dbReference type="PANTHER" id="PTHR42928:SF5">
    <property type="entry name" value="BLR1237 PROTEIN"/>
    <property type="match status" value="1"/>
</dbReference>
<dbReference type="RefSeq" id="WP_179589693.1">
    <property type="nucleotide sequence ID" value="NZ_JACBYR010000002.1"/>
</dbReference>
<dbReference type="InterPro" id="IPR005064">
    <property type="entry name" value="BUG"/>
</dbReference>
<dbReference type="Proteomes" id="UP000542125">
    <property type="component" value="Unassembled WGS sequence"/>
</dbReference>
<dbReference type="AlphaFoldDB" id="A0A7Y9IYX1"/>
<dbReference type="PIRSF" id="PIRSF017082">
    <property type="entry name" value="YflP"/>
    <property type="match status" value="1"/>
</dbReference>
<comment type="similarity">
    <text evidence="1">Belongs to the UPF0065 (bug) family.</text>
</comment>
<dbReference type="PANTHER" id="PTHR42928">
    <property type="entry name" value="TRICARBOXYLATE-BINDING PROTEIN"/>
    <property type="match status" value="1"/>
</dbReference>
<accession>A0A7Y9IYX1</accession>
<dbReference type="SUPFAM" id="SSF53850">
    <property type="entry name" value="Periplasmic binding protein-like II"/>
    <property type="match status" value="1"/>
</dbReference>